<dbReference type="EMBL" id="KV878898">
    <property type="protein sequence ID" value="OJJ83740.1"/>
    <property type="molecule type" value="Genomic_DNA"/>
</dbReference>
<dbReference type="PANTHER" id="PTHR42080">
    <property type="entry name" value="SRR1 DOMAIN-CONTAINING PROTEIN"/>
    <property type="match status" value="1"/>
</dbReference>
<reference evidence="3" key="1">
    <citation type="journal article" date="2017" name="Genome Biol.">
        <title>Comparative genomics reveals high biological diversity and specific adaptations in the industrially and medically important fungal genus Aspergillus.</title>
        <authorList>
            <person name="de Vries R.P."/>
            <person name="Riley R."/>
            <person name="Wiebenga A."/>
            <person name="Aguilar-Osorio G."/>
            <person name="Amillis S."/>
            <person name="Uchima C.A."/>
            <person name="Anderluh G."/>
            <person name="Asadollahi M."/>
            <person name="Askin M."/>
            <person name="Barry K."/>
            <person name="Battaglia E."/>
            <person name="Bayram O."/>
            <person name="Benocci T."/>
            <person name="Braus-Stromeyer S.A."/>
            <person name="Caldana C."/>
            <person name="Canovas D."/>
            <person name="Cerqueira G.C."/>
            <person name="Chen F."/>
            <person name="Chen W."/>
            <person name="Choi C."/>
            <person name="Clum A."/>
            <person name="Dos Santos R.A."/>
            <person name="Damasio A.R."/>
            <person name="Diallinas G."/>
            <person name="Emri T."/>
            <person name="Fekete E."/>
            <person name="Flipphi M."/>
            <person name="Freyberg S."/>
            <person name="Gallo A."/>
            <person name="Gournas C."/>
            <person name="Habgood R."/>
            <person name="Hainaut M."/>
            <person name="Harispe M.L."/>
            <person name="Henrissat B."/>
            <person name="Hilden K.S."/>
            <person name="Hope R."/>
            <person name="Hossain A."/>
            <person name="Karabika E."/>
            <person name="Karaffa L."/>
            <person name="Karanyi Z."/>
            <person name="Krasevec N."/>
            <person name="Kuo A."/>
            <person name="Kusch H."/>
            <person name="LaButti K."/>
            <person name="Lagendijk E.L."/>
            <person name="Lapidus A."/>
            <person name="Levasseur A."/>
            <person name="Lindquist E."/>
            <person name="Lipzen A."/>
            <person name="Logrieco A.F."/>
            <person name="MacCabe A."/>
            <person name="Maekelae M.R."/>
            <person name="Malavazi I."/>
            <person name="Melin P."/>
            <person name="Meyer V."/>
            <person name="Mielnichuk N."/>
            <person name="Miskei M."/>
            <person name="Molnar A.P."/>
            <person name="Mule G."/>
            <person name="Ngan C.Y."/>
            <person name="Orejas M."/>
            <person name="Orosz E."/>
            <person name="Ouedraogo J.P."/>
            <person name="Overkamp K.M."/>
            <person name="Park H.-S."/>
            <person name="Perrone G."/>
            <person name="Piumi F."/>
            <person name="Punt P.J."/>
            <person name="Ram A.F."/>
            <person name="Ramon A."/>
            <person name="Rauscher S."/>
            <person name="Record E."/>
            <person name="Riano-Pachon D.M."/>
            <person name="Robert V."/>
            <person name="Roehrig J."/>
            <person name="Ruller R."/>
            <person name="Salamov A."/>
            <person name="Salih N.S."/>
            <person name="Samson R.A."/>
            <person name="Sandor E."/>
            <person name="Sanguinetti M."/>
            <person name="Schuetze T."/>
            <person name="Sepcic K."/>
            <person name="Shelest E."/>
            <person name="Sherlock G."/>
            <person name="Sophianopoulou V."/>
            <person name="Squina F.M."/>
            <person name="Sun H."/>
            <person name="Susca A."/>
            <person name="Todd R.B."/>
            <person name="Tsang A."/>
            <person name="Unkles S.E."/>
            <person name="van de Wiele N."/>
            <person name="van Rossen-Uffink D."/>
            <person name="Oliveira J.V."/>
            <person name="Vesth T.C."/>
            <person name="Visser J."/>
            <person name="Yu J.-H."/>
            <person name="Zhou M."/>
            <person name="Andersen M.R."/>
            <person name="Archer D.B."/>
            <person name="Baker S.E."/>
            <person name="Benoit I."/>
            <person name="Brakhage A.A."/>
            <person name="Braus G.H."/>
            <person name="Fischer R."/>
            <person name="Frisvad J.C."/>
            <person name="Goldman G.H."/>
            <person name="Houbraken J."/>
            <person name="Oakley B."/>
            <person name="Pocsi I."/>
            <person name="Scazzocchio C."/>
            <person name="Seiboth B."/>
            <person name="vanKuyk P.A."/>
            <person name="Wortman J."/>
            <person name="Dyer P.S."/>
            <person name="Grigoriev I.V."/>
        </authorList>
    </citation>
    <scope>NUCLEOTIDE SEQUENCE [LARGE SCALE GENOMIC DNA]</scope>
    <source>
        <strain evidence="3">CBS 516.65</strain>
    </source>
</reference>
<dbReference type="VEuPathDB" id="FungiDB:ASPGLDRAFT_35764"/>
<evidence type="ECO:0000313" key="3">
    <source>
        <dbReference type="Proteomes" id="UP000184300"/>
    </source>
</evidence>
<gene>
    <name evidence="2" type="ORF">ASPGLDRAFT_35764</name>
</gene>
<evidence type="ECO:0000259" key="1">
    <source>
        <dbReference type="Pfam" id="PF07985"/>
    </source>
</evidence>
<protein>
    <recommendedName>
        <fullName evidence="1">SRR1-like domain-containing protein</fullName>
    </recommendedName>
</protein>
<organism evidence="2 3">
    <name type="scientific">Aspergillus glaucus CBS 516.65</name>
    <dbReference type="NCBI Taxonomy" id="1160497"/>
    <lineage>
        <taxon>Eukaryota</taxon>
        <taxon>Fungi</taxon>
        <taxon>Dikarya</taxon>
        <taxon>Ascomycota</taxon>
        <taxon>Pezizomycotina</taxon>
        <taxon>Eurotiomycetes</taxon>
        <taxon>Eurotiomycetidae</taxon>
        <taxon>Eurotiales</taxon>
        <taxon>Aspergillaceae</taxon>
        <taxon>Aspergillus</taxon>
        <taxon>Aspergillus subgen. Aspergillus</taxon>
    </lineage>
</organism>
<accession>A0A1L9VIL6</accession>
<keyword evidence="3" id="KW-1185">Reference proteome</keyword>
<dbReference type="InterPro" id="IPR012942">
    <property type="entry name" value="SRR1-like"/>
</dbReference>
<sequence>MLAMAKTLEEQNGNKVKCYAQDPANNGVGDKFLESIGINPLRDPKGFLEVDAETFISASPDQPIRQVIADLEKPAVILWKSVEKEPQDESYGTDPVSSRVLDMVKEYEQLLLDYVDNMFGKPAWYVRKDMNT</sequence>
<dbReference type="PANTHER" id="PTHR42080:SF3">
    <property type="entry name" value="SRR1-LIKE DOMAIN-CONTAINING PROTEIN"/>
    <property type="match status" value="1"/>
</dbReference>
<dbReference type="AlphaFoldDB" id="A0A1L9VIL6"/>
<name>A0A1L9VIL6_ASPGL</name>
<evidence type="ECO:0000313" key="2">
    <source>
        <dbReference type="EMBL" id="OJJ83740.1"/>
    </source>
</evidence>
<dbReference type="OrthoDB" id="5230585at2759"/>
<feature type="domain" description="SRR1-like" evidence="1">
    <location>
        <begin position="2"/>
        <end position="94"/>
    </location>
</feature>
<dbReference type="Pfam" id="PF07985">
    <property type="entry name" value="SRR1"/>
    <property type="match status" value="1"/>
</dbReference>
<proteinExistence type="predicted"/>
<dbReference type="GeneID" id="34460862"/>
<dbReference type="RefSeq" id="XP_022400438.1">
    <property type="nucleotide sequence ID" value="XM_022544601.1"/>
</dbReference>
<dbReference type="Proteomes" id="UP000184300">
    <property type="component" value="Unassembled WGS sequence"/>
</dbReference>